<feature type="region of interest" description="Disordered" evidence="5">
    <location>
        <begin position="245"/>
        <end position="276"/>
    </location>
</feature>
<feature type="active site" description="Proton acceptor" evidence="4">
    <location>
        <position position="186"/>
    </location>
</feature>
<gene>
    <name evidence="7" type="ORF">GCM10022416_29430</name>
</gene>
<dbReference type="PROSITE" id="PS51635">
    <property type="entry name" value="PNPLA"/>
    <property type="match status" value="1"/>
</dbReference>
<keyword evidence="8" id="KW-1185">Reference proteome</keyword>
<sequence length="276" mass="28152">MTEALVLGGGGAGGIAWITGVLAGLADAGQDVTGADVIVGTSAGSTVAAQLGSDLSLDELFARQVEPELQSAELMAELDLEKFGADFAAMLRDAGTVAEVRRAVGGYALEAATVPASERRAVIESRLPSHAWPERTLKIVAVDAESGEPRVFDNASGVDLVDAVAASCAVPGVWPPVAIGGRRYMDGGIRSAANADYAAGASRVVVLAPLGGVELVPTDRPLDRTVEELRANGAEVAVIEPDEASRTAIGPNPLDPATRGPAAEAGRAQGRALRIR</sequence>
<dbReference type="Gene3D" id="3.40.1090.10">
    <property type="entry name" value="Cytosolic phospholipase A2 catalytic domain"/>
    <property type="match status" value="2"/>
</dbReference>
<organism evidence="7 8">
    <name type="scientific">Actinomadura keratinilytica</name>
    <dbReference type="NCBI Taxonomy" id="547461"/>
    <lineage>
        <taxon>Bacteria</taxon>
        <taxon>Bacillati</taxon>
        <taxon>Actinomycetota</taxon>
        <taxon>Actinomycetes</taxon>
        <taxon>Streptosporangiales</taxon>
        <taxon>Thermomonosporaceae</taxon>
        <taxon>Actinomadura</taxon>
    </lineage>
</organism>
<evidence type="ECO:0000256" key="5">
    <source>
        <dbReference type="SAM" id="MobiDB-lite"/>
    </source>
</evidence>
<dbReference type="Pfam" id="PF01734">
    <property type="entry name" value="Patatin"/>
    <property type="match status" value="1"/>
</dbReference>
<accession>A0ABP7YV82</accession>
<evidence type="ECO:0000259" key="6">
    <source>
        <dbReference type="PROSITE" id="PS51635"/>
    </source>
</evidence>
<proteinExistence type="predicted"/>
<reference evidence="8" key="1">
    <citation type="journal article" date="2019" name="Int. J. Syst. Evol. Microbiol.">
        <title>The Global Catalogue of Microorganisms (GCM) 10K type strain sequencing project: providing services to taxonomists for standard genome sequencing and annotation.</title>
        <authorList>
            <consortium name="The Broad Institute Genomics Platform"/>
            <consortium name="The Broad Institute Genome Sequencing Center for Infectious Disease"/>
            <person name="Wu L."/>
            <person name="Ma J."/>
        </authorList>
    </citation>
    <scope>NUCLEOTIDE SEQUENCE [LARGE SCALE GENOMIC DNA]</scope>
    <source>
        <strain evidence="8">JCM 17316</strain>
    </source>
</reference>
<dbReference type="PANTHER" id="PTHR14226:SF57">
    <property type="entry name" value="BLR7027 PROTEIN"/>
    <property type="match status" value="1"/>
</dbReference>
<keyword evidence="2 4" id="KW-0442">Lipid degradation</keyword>
<evidence type="ECO:0000256" key="4">
    <source>
        <dbReference type="PROSITE-ProRule" id="PRU01161"/>
    </source>
</evidence>
<evidence type="ECO:0000256" key="3">
    <source>
        <dbReference type="ARBA" id="ARBA00023098"/>
    </source>
</evidence>
<feature type="active site" description="Nucleophile" evidence="4">
    <location>
        <position position="42"/>
    </location>
</feature>
<keyword evidence="1 4" id="KW-0378">Hydrolase</keyword>
<dbReference type="RefSeq" id="WP_345021650.1">
    <property type="nucleotide sequence ID" value="NZ_BAABDO010000037.1"/>
</dbReference>
<comment type="caution">
    <text evidence="7">The sequence shown here is derived from an EMBL/GenBank/DDBJ whole genome shotgun (WGS) entry which is preliminary data.</text>
</comment>
<name>A0ABP7YV82_9ACTN</name>
<dbReference type="InterPro" id="IPR002641">
    <property type="entry name" value="PNPLA_dom"/>
</dbReference>
<keyword evidence="3 4" id="KW-0443">Lipid metabolism</keyword>
<evidence type="ECO:0000256" key="1">
    <source>
        <dbReference type="ARBA" id="ARBA00022801"/>
    </source>
</evidence>
<evidence type="ECO:0000256" key="2">
    <source>
        <dbReference type="ARBA" id="ARBA00022963"/>
    </source>
</evidence>
<dbReference type="SUPFAM" id="SSF52151">
    <property type="entry name" value="FabD/lysophospholipase-like"/>
    <property type="match status" value="1"/>
</dbReference>
<evidence type="ECO:0000313" key="7">
    <source>
        <dbReference type="EMBL" id="GAA4141445.1"/>
    </source>
</evidence>
<dbReference type="EMBL" id="BAABDO010000037">
    <property type="protein sequence ID" value="GAA4141445.1"/>
    <property type="molecule type" value="Genomic_DNA"/>
</dbReference>
<protein>
    <submittedName>
        <fullName evidence="7">Patatin-like phospholipase family protein</fullName>
    </submittedName>
</protein>
<dbReference type="InterPro" id="IPR016035">
    <property type="entry name" value="Acyl_Trfase/lysoPLipase"/>
</dbReference>
<evidence type="ECO:0000313" key="8">
    <source>
        <dbReference type="Proteomes" id="UP001500266"/>
    </source>
</evidence>
<feature type="short sequence motif" description="GXGXXG" evidence="4">
    <location>
        <begin position="9"/>
        <end position="14"/>
    </location>
</feature>
<dbReference type="Proteomes" id="UP001500266">
    <property type="component" value="Unassembled WGS sequence"/>
</dbReference>
<feature type="domain" description="PNPLA" evidence="6">
    <location>
        <begin position="5"/>
        <end position="200"/>
    </location>
</feature>
<feature type="short sequence motif" description="DGA/G" evidence="4">
    <location>
        <begin position="186"/>
        <end position="188"/>
    </location>
</feature>
<feature type="short sequence motif" description="GXSXG" evidence="4">
    <location>
        <begin position="40"/>
        <end position="44"/>
    </location>
</feature>
<dbReference type="InterPro" id="IPR050301">
    <property type="entry name" value="NTE"/>
</dbReference>
<dbReference type="PANTHER" id="PTHR14226">
    <property type="entry name" value="NEUROPATHY TARGET ESTERASE/SWISS CHEESE D.MELANOGASTER"/>
    <property type="match status" value="1"/>
</dbReference>